<accession>A0A543K967</accession>
<feature type="chain" id="PRO_5021888428" evidence="1">
    <location>
        <begin position="20"/>
        <end position="341"/>
    </location>
</feature>
<feature type="signal peptide" evidence="1">
    <location>
        <begin position="1"/>
        <end position="19"/>
    </location>
</feature>
<evidence type="ECO:0000313" key="2">
    <source>
        <dbReference type="EMBL" id="TQM91593.1"/>
    </source>
</evidence>
<reference evidence="2 3" key="1">
    <citation type="submission" date="2019-06" db="EMBL/GenBank/DDBJ databases">
        <title>Genomic Encyclopedia of Archaeal and Bacterial Type Strains, Phase II (KMG-II): from individual species to whole genera.</title>
        <authorList>
            <person name="Goeker M."/>
        </authorList>
    </citation>
    <scope>NUCLEOTIDE SEQUENCE [LARGE SCALE GENOMIC DNA]</scope>
    <source>
        <strain evidence="2 3">DSM 18423</strain>
    </source>
</reference>
<comment type="caution">
    <text evidence="2">The sequence shown here is derived from an EMBL/GenBank/DDBJ whole genome shotgun (WGS) entry which is preliminary data.</text>
</comment>
<sequence>MIIRGVAILCAGISASVFATNHLSGNAAKAGGSNPSERHAQSAQVMGAGLVGNGAKLQFGTEPTADIPAQSESGIADTEFAALDDSGANTAQLDIAPLVLNAVEFASNLELEEGQSAPDAAACSPSLTSAPMVDGLIELMLDAPCHPDTRLVISHNDLAFSAYTSDDGSFSAFLPALSVDAKVDVFLSDDIFLQTKLTIPDADDHLRIALQWNGEARFSLHAYHDGAQHGDTGHVHALKPFDSDLDEAFLISLGEVRGPEPMIAEIYSIPVGLSGKSRVEVELQFTEEQCAQDVSAFISDNGDTANTHLKEIVFAVPECPAQPGMAVMGVEFAPQHAALSQ</sequence>
<organism evidence="2 3">
    <name type="scientific">Roseinatronobacter monicus</name>
    <dbReference type="NCBI Taxonomy" id="393481"/>
    <lineage>
        <taxon>Bacteria</taxon>
        <taxon>Pseudomonadati</taxon>
        <taxon>Pseudomonadota</taxon>
        <taxon>Alphaproteobacteria</taxon>
        <taxon>Rhodobacterales</taxon>
        <taxon>Paracoccaceae</taxon>
        <taxon>Roseinatronobacter</taxon>
    </lineage>
</organism>
<dbReference type="AlphaFoldDB" id="A0A543K967"/>
<gene>
    <name evidence="2" type="ORF">BD293_0157</name>
</gene>
<proteinExistence type="predicted"/>
<protein>
    <submittedName>
        <fullName evidence="2">Uncharacterized protein</fullName>
    </submittedName>
</protein>
<keyword evidence="1" id="KW-0732">Signal</keyword>
<dbReference type="Proteomes" id="UP000320582">
    <property type="component" value="Unassembled WGS sequence"/>
</dbReference>
<evidence type="ECO:0000313" key="3">
    <source>
        <dbReference type="Proteomes" id="UP000320582"/>
    </source>
</evidence>
<evidence type="ECO:0000256" key="1">
    <source>
        <dbReference type="SAM" id="SignalP"/>
    </source>
</evidence>
<keyword evidence="3" id="KW-1185">Reference proteome</keyword>
<name>A0A543K967_9RHOB</name>
<dbReference type="EMBL" id="VFPT01000001">
    <property type="protein sequence ID" value="TQM91593.1"/>
    <property type="molecule type" value="Genomic_DNA"/>
</dbReference>